<evidence type="ECO:0000259" key="2">
    <source>
        <dbReference type="Pfam" id="PF23354"/>
    </source>
</evidence>
<dbReference type="PANTHER" id="PTHR21286">
    <property type="entry name" value="NUCLEAR PORE COMPLEX PROTEIN NUP160"/>
    <property type="match status" value="1"/>
</dbReference>
<evidence type="ECO:0000256" key="1">
    <source>
        <dbReference type="SAM" id="MobiDB-lite"/>
    </source>
</evidence>
<dbReference type="GO" id="GO:0017056">
    <property type="term" value="F:structural constituent of nuclear pore"/>
    <property type="evidence" value="ECO:0007669"/>
    <property type="project" value="TreeGrafter"/>
</dbReference>
<dbReference type="InParanoid" id="D7FXJ0"/>
<feature type="region of interest" description="Disordered" evidence="1">
    <location>
        <begin position="84"/>
        <end position="125"/>
    </location>
</feature>
<evidence type="ECO:0000313" key="4">
    <source>
        <dbReference type="Proteomes" id="UP000002630"/>
    </source>
</evidence>
<feature type="domain" description="NUP160 middle TPR" evidence="2">
    <location>
        <begin position="1242"/>
        <end position="1307"/>
    </location>
</feature>
<reference evidence="3 4" key="1">
    <citation type="journal article" date="2010" name="Nature">
        <title>The Ectocarpus genome and the independent evolution of multicellularity in brown algae.</title>
        <authorList>
            <person name="Cock J.M."/>
            <person name="Sterck L."/>
            <person name="Rouze P."/>
            <person name="Scornet D."/>
            <person name="Allen A.E."/>
            <person name="Amoutzias G."/>
            <person name="Anthouard V."/>
            <person name="Artiguenave F."/>
            <person name="Aury J.M."/>
            <person name="Badger J.H."/>
            <person name="Beszteri B."/>
            <person name="Billiau K."/>
            <person name="Bonnet E."/>
            <person name="Bothwell J.H."/>
            <person name="Bowler C."/>
            <person name="Boyen C."/>
            <person name="Brownlee C."/>
            <person name="Carrano C.J."/>
            <person name="Charrier B."/>
            <person name="Cho G.Y."/>
            <person name="Coelho S.M."/>
            <person name="Collen J."/>
            <person name="Corre E."/>
            <person name="Da Silva C."/>
            <person name="Delage L."/>
            <person name="Delaroque N."/>
            <person name="Dittami S.M."/>
            <person name="Doulbeau S."/>
            <person name="Elias M."/>
            <person name="Farnham G."/>
            <person name="Gachon C.M."/>
            <person name="Gschloessl B."/>
            <person name="Heesch S."/>
            <person name="Jabbari K."/>
            <person name="Jubin C."/>
            <person name="Kawai H."/>
            <person name="Kimura K."/>
            <person name="Kloareg B."/>
            <person name="Kupper F.C."/>
            <person name="Lang D."/>
            <person name="Le Bail A."/>
            <person name="Leblanc C."/>
            <person name="Lerouge P."/>
            <person name="Lohr M."/>
            <person name="Lopez P.J."/>
            <person name="Martens C."/>
            <person name="Maumus F."/>
            <person name="Michel G."/>
            <person name="Miranda-Saavedra D."/>
            <person name="Morales J."/>
            <person name="Moreau H."/>
            <person name="Motomura T."/>
            <person name="Nagasato C."/>
            <person name="Napoli C.A."/>
            <person name="Nelson D.R."/>
            <person name="Nyvall-Collen P."/>
            <person name="Peters A.F."/>
            <person name="Pommier C."/>
            <person name="Potin P."/>
            <person name="Poulain J."/>
            <person name="Quesneville H."/>
            <person name="Read B."/>
            <person name="Rensing S.A."/>
            <person name="Ritter A."/>
            <person name="Rousvoal S."/>
            <person name="Samanta M."/>
            <person name="Samson G."/>
            <person name="Schroeder D.C."/>
            <person name="Segurens B."/>
            <person name="Strittmatter M."/>
            <person name="Tonon T."/>
            <person name="Tregear J.W."/>
            <person name="Valentin K."/>
            <person name="von Dassow P."/>
            <person name="Yamagishi T."/>
            <person name="Van de Peer Y."/>
            <person name="Wincker P."/>
        </authorList>
    </citation>
    <scope>NUCLEOTIDE SEQUENCE [LARGE SCALE GENOMIC DNA]</scope>
    <source>
        <strain evidence="4">Ec32 / CCAP1310/4</strain>
    </source>
</reference>
<dbReference type="OrthoDB" id="10387834at2759"/>
<sequence>MYVGFFVTNLRAPADGRPGRRPRAERCVRAVQWVACVGALTGDLVHQREGCPTCWGGRAPTTTEMAANNADESPLGFAGDIDGGTSSFRLSSGQQPPPSLGNAGHGASSALPVQMGRLPPPSPQDRGLVGGGVLLEGVEAGRTVVTWRAQESGLWLEERGLDDDLEGGGLHLQLQGGVSSAGAVGVFGAGDGGGDQSSLAVCAYTDDRVVHRVLLQRPAAPPGDKAQSALSAMSAPQGRKVAKLGCREGGLGPSCWINRDLLVVGGMDGSLHCVTIAEGIDGQTASLCEETLRVKTGWNPLAVGSGDNASAVAVTGFWREEEKQAVVLTLHTDWSFRVWVTSRASTGAKRRGGGLVSRVDARQFLGSPHERQTAAVDGSSCFLSPVAAVANPEEENFVVAAVAAEGGLPVHIVLTISPRGGELVRRCEFEAPSEAGPLVDAHVNHKGIVWTLWDRPRGGGGVSSGCGGVSSYGENGTFDSVHHQTIDEWLGSQQEEDAVLDELFRRKGGWPGLVALRCPPQGGGGRGTRAVALDSVELMESFYLRRMFTAGRFGRRVLASAIREAVPLMHNAGPLSSNSTSLQDLQNLALEGVRNAAEQAFRTLDEENDKDDPLAMSPTAQQALRDVHGFWKRLLLACVEGGRAEARPLGLVPGGMETFVTPFVVRAGRTTCLMPRGDRRGGISMAVAVAVAGTSSPRQGQGSLTTDGGGGGGSSCDRRVARLRGLAAGVPAAFEEALVAESGGRVVVATAAAAGGGGAAAAAAAWFRGFEAESALAREGTAGGLADAENLPRGLGEEGGYKREQASFLRKVSDVLLRSTTGACLAEAAAAVLQTDAVRDVLTWAESLKPAKEPPRSRPLGHGGGVCGCSSGIATAAAFGTVKLMKERSAEARNTAVVLMLVLEQVDRLGLADQLEANIVATALPVALKCMNQYALSAEVGSHHLRVRGGTHPVASWRGGRSGWGGGGGIGDAQPASVAASKPWGCTALEGLFLDSRGVVQDYWAMSTEASTRGRQLGLGGVPSLLAGMCEGTLRSHLTGLDSGGLVSFLHASEQYQLALPLVGLAVEWQWRMKVGPPPPPPPHRPEPHTAVLTSIARGFLYSAEAAARSEGGGSSSSGPLLDRATKWYLKSSQALRAQLLRPGGGGGHNQAESVVEHFEGALLEVERVREGLRRRTTTGGVRAAAAALVAQGAGERGGGGGGGGGGEDFGGRGPVNALELARAALETERELRGSAGDQQQQHHHQRQARLCQLVFKHASEALCFREAFDAVCDNPIDQQRKENLAALVQHMCESGRLGELCSLSLADCPHGGGWHPSGVVDSALWPLARRSSVDDLVGGPGGKGRSRVNYYDCLYAFYMARGEEVAAARAQDELRESPARSFDRWKPHSAASTLPFAAGAQRARLAALNALSVAGNAYPSSDDTAAATVASICPPAGERRLDGYGRPAGVRTVAVLGREAVSAAGAIGLAVVKGREGGRGARVWWTVRGERRGVVEALALGGRYEEAADVVLEGLAHQPRLMVEEMDKLVSALARACVRTEDIAKGYEVGPLPPLVRGVGPLKPRVPVPSAEAEGDTTATARARAPEHATSLWPVLRQLLRLDSADNNFSYHTAAVAVLLEGMPASTLPRWVEDSYLGLGQELPDPPANANAFPPPQPRALLAPWKAFTSGRGGNGASGPDPTKLLDMYVMDGRLEEACLFLSRVLDTREVGDIGALTELVPEKDGGTDYLPYASIDRLFALSEASLARSKGPPTTQKEGWVTAGGLAGAFETAQERLVGYLKVAKAVSDQAQPNRAAEAAAAGRGICDASAFMMTD</sequence>
<evidence type="ECO:0000313" key="3">
    <source>
        <dbReference type="EMBL" id="CBJ26431.1"/>
    </source>
</evidence>
<proteinExistence type="predicted"/>
<dbReference type="PANTHER" id="PTHR21286:SF0">
    <property type="entry name" value="NUCLEAR PORE COMPLEX PROTEIN NUP160"/>
    <property type="match status" value="1"/>
</dbReference>
<dbReference type="EMBL" id="FN648520">
    <property type="protein sequence ID" value="CBJ26431.1"/>
    <property type="molecule type" value="Genomic_DNA"/>
</dbReference>
<dbReference type="Proteomes" id="UP000002630">
    <property type="component" value="Linkage Group LG07"/>
</dbReference>
<dbReference type="InterPro" id="IPR056535">
    <property type="entry name" value="TPR_NUP160_M"/>
</dbReference>
<dbReference type="InterPro" id="IPR021717">
    <property type="entry name" value="Nucleoporin_Nup160"/>
</dbReference>
<feature type="region of interest" description="Disordered" evidence="1">
    <location>
        <begin position="694"/>
        <end position="715"/>
    </location>
</feature>
<gene>
    <name evidence="3" type="ORF">Esi_0033_0034</name>
</gene>
<name>D7FXJ0_ECTSI</name>
<organism evidence="3 4">
    <name type="scientific">Ectocarpus siliculosus</name>
    <name type="common">Brown alga</name>
    <name type="synonym">Conferva siliculosa</name>
    <dbReference type="NCBI Taxonomy" id="2880"/>
    <lineage>
        <taxon>Eukaryota</taxon>
        <taxon>Sar</taxon>
        <taxon>Stramenopiles</taxon>
        <taxon>Ochrophyta</taxon>
        <taxon>PX clade</taxon>
        <taxon>Phaeophyceae</taxon>
        <taxon>Ectocarpales</taxon>
        <taxon>Ectocarpaceae</taxon>
        <taxon>Ectocarpus</taxon>
    </lineage>
</organism>
<dbReference type="Pfam" id="PF23354">
    <property type="entry name" value="TPR_NUP160_120_M"/>
    <property type="match status" value="1"/>
</dbReference>
<keyword evidence="4" id="KW-1185">Reference proteome</keyword>
<feature type="compositionally biased region" description="Polar residues" evidence="1">
    <location>
        <begin position="84"/>
        <end position="94"/>
    </location>
</feature>
<protein>
    <recommendedName>
        <fullName evidence="2">NUP160 middle TPR domain-containing protein</fullName>
    </recommendedName>
</protein>
<accession>D7FXJ0</accession>
<dbReference type="GO" id="GO:0005643">
    <property type="term" value="C:nuclear pore"/>
    <property type="evidence" value="ECO:0007669"/>
    <property type="project" value="UniProtKB-ARBA"/>
</dbReference>
<dbReference type="EMBL" id="FN649732">
    <property type="protein sequence ID" value="CBJ26431.1"/>
    <property type="molecule type" value="Genomic_DNA"/>
</dbReference>